<protein>
    <submittedName>
        <fullName evidence="1">Uncharacterized protein</fullName>
    </submittedName>
</protein>
<accession>A0A0K2UU19</accession>
<reference evidence="1" key="1">
    <citation type="submission" date="2014-05" db="EMBL/GenBank/DDBJ databases">
        <authorList>
            <person name="Chronopoulou M."/>
        </authorList>
    </citation>
    <scope>NUCLEOTIDE SEQUENCE</scope>
    <source>
        <tissue evidence="1">Whole organism</tissue>
    </source>
</reference>
<organism evidence="1">
    <name type="scientific">Lepeophtheirus salmonis</name>
    <name type="common">Salmon louse</name>
    <name type="synonym">Caligus salmonis</name>
    <dbReference type="NCBI Taxonomy" id="72036"/>
    <lineage>
        <taxon>Eukaryota</taxon>
        <taxon>Metazoa</taxon>
        <taxon>Ecdysozoa</taxon>
        <taxon>Arthropoda</taxon>
        <taxon>Crustacea</taxon>
        <taxon>Multicrustacea</taxon>
        <taxon>Hexanauplia</taxon>
        <taxon>Copepoda</taxon>
        <taxon>Siphonostomatoida</taxon>
        <taxon>Caligidae</taxon>
        <taxon>Lepeophtheirus</taxon>
    </lineage>
</organism>
<dbReference type="AlphaFoldDB" id="A0A0K2UU19"/>
<proteinExistence type="predicted"/>
<dbReference type="EMBL" id="HACA01024407">
    <property type="protein sequence ID" value="CDW41768.1"/>
    <property type="molecule type" value="Transcribed_RNA"/>
</dbReference>
<sequence>MWHISRLSIRTSKNDWRLFLQLIKAI</sequence>
<evidence type="ECO:0000313" key="1">
    <source>
        <dbReference type="EMBL" id="CDW41768.1"/>
    </source>
</evidence>
<name>A0A0K2UU19_LEPSM</name>